<dbReference type="Pfam" id="PF08240">
    <property type="entry name" value="ADH_N"/>
    <property type="match status" value="1"/>
</dbReference>
<keyword evidence="3" id="KW-1185">Reference proteome</keyword>
<dbReference type="SUPFAM" id="SSF50129">
    <property type="entry name" value="GroES-like"/>
    <property type="match status" value="1"/>
</dbReference>
<dbReference type="InterPro" id="IPR011032">
    <property type="entry name" value="GroES-like_sf"/>
</dbReference>
<dbReference type="Gene3D" id="3.90.180.10">
    <property type="entry name" value="Medium-chain alcohol dehydrogenases, catalytic domain"/>
    <property type="match status" value="1"/>
</dbReference>
<organism evidence="2 3">
    <name type="scientific">Actinomadura macrotermitis</name>
    <dbReference type="NCBI Taxonomy" id="2585200"/>
    <lineage>
        <taxon>Bacteria</taxon>
        <taxon>Bacillati</taxon>
        <taxon>Actinomycetota</taxon>
        <taxon>Actinomycetes</taxon>
        <taxon>Streptosporangiales</taxon>
        <taxon>Thermomonosporaceae</taxon>
        <taxon>Actinomadura</taxon>
    </lineage>
</organism>
<dbReference type="InterPro" id="IPR020843">
    <property type="entry name" value="ER"/>
</dbReference>
<protein>
    <submittedName>
        <fullName evidence="2">Crotonyl-CoA reductase</fullName>
        <ecNumber evidence="2">1.3.1.86</ecNumber>
    </submittedName>
</protein>
<evidence type="ECO:0000313" key="2">
    <source>
        <dbReference type="EMBL" id="MQY06098.1"/>
    </source>
</evidence>
<comment type="caution">
    <text evidence="2">The sequence shown here is derived from an EMBL/GenBank/DDBJ whole genome shotgun (WGS) entry which is preliminary data.</text>
</comment>
<dbReference type="EMBL" id="WEGH01000002">
    <property type="protein sequence ID" value="MQY06098.1"/>
    <property type="molecule type" value="Genomic_DNA"/>
</dbReference>
<dbReference type="SUPFAM" id="SSF51735">
    <property type="entry name" value="NAD(P)-binding Rossmann-fold domains"/>
    <property type="match status" value="1"/>
</dbReference>
<dbReference type="AlphaFoldDB" id="A0A7K0BY34"/>
<keyword evidence="2" id="KW-0560">Oxidoreductase</keyword>
<dbReference type="InterPro" id="IPR036291">
    <property type="entry name" value="NAD(P)-bd_dom_sf"/>
</dbReference>
<sequence length="311" mass="31994">MNTMKALQATGDAGLVAFADVPVPRPAPDEALVRVEAFSVNRGEIFQLQRPPERHAPGWRPGKDVAGVVVEAARDGSGPRAGQRVVAHPPGLGWAEYAAVRTADLAQLPEQVPSALAAALPLAGITALRLLRTAGALAGRRVLVTGASGGVGHYVVELAAGAGAEVTAVSATPDRGRRLRELGAAAVVTGPGEATGPFDVVLESVGGDSLPRALALLAPGGTLVWFGQASRQPVTLNFFDFFDGPEGAAIRHFHYAGGPYGPDLATLVRLVAAGRLHPEIGRTAGWDGTAAVLADLHDRKITGNAVLEVAR</sequence>
<dbReference type="Pfam" id="PF00107">
    <property type="entry name" value="ADH_zinc_N"/>
    <property type="match status" value="1"/>
</dbReference>
<reference evidence="2 3" key="1">
    <citation type="submission" date="2019-10" db="EMBL/GenBank/DDBJ databases">
        <title>Actinomadura rubteroloni sp. nov. and Actinomadura macrotermitis sp. nov., isolated from the gut of fungus growing-termite Macrotermes natalensis.</title>
        <authorList>
            <person name="Benndorf R."/>
            <person name="Martin K."/>
            <person name="Kuefner M."/>
            <person name="De Beer W."/>
            <person name="Kaster A.-K."/>
            <person name="Vollmers J."/>
            <person name="Poulsen M."/>
            <person name="Beemelmanns C."/>
        </authorList>
    </citation>
    <scope>NUCLEOTIDE SEQUENCE [LARGE SCALE GENOMIC DNA]</scope>
    <source>
        <strain evidence="2 3">RB68</strain>
    </source>
</reference>
<dbReference type="PANTHER" id="PTHR43677">
    <property type="entry name" value="SHORT-CHAIN DEHYDROGENASE/REDUCTASE"/>
    <property type="match status" value="1"/>
</dbReference>
<dbReference type="InterPro" id="IPR013154">
    <property type="entry name" value="ADH-like_N"/>
</dbReference>
<dbReference type="InterPro" id="IPR051397">
    <property type="entry name" value="Zn-ADH-like_protein"/>
</dbReference>
<dbReference type="Proteomes" id="UP000487268">
    <property type="component" value="Unassembled WGS sequence"/>
</dbReference>
<feature type="domain" description="Enoyl reductase (ER)" evidence="1">
    <location>
        <begin position="11"/>
        <end position="307"/>
    </location>
</feature>
<dbReference type="InterPro" id="IPR013149">
    <property type="entry name" value="ADH-like_C"/>
</dbReference>
<dbReference type="GO" id="GO:0043880">
    <property type="term" value="F:crotonyl-CoA reductase activity"/>
    <property type="evidence" value="ECO:0007669"/>
    <property type="project" value="UniProtKB-EC"/>
</dbReference>
<dbReference type="RefSeq" id="WP_235959468.1">
    <property type="nucleotide sequence ID" value="NZ_WEGH01000002.1"/>
</dbReference>
<proteinExistence type="predicted"/>
<dbReference type="EC" id="1.3.1.86" evidence="2"/>
<evidence type="ECO:0000259" key="1">
    <source>
        <dbReference type="SMART" id="SM00829"/>
    </source>
</evidence>
<dbReference type="SMART" id="SM00829">
    <property type="entry name" value="PKS_ER"/>
    <property type="match status" value="1"/>
</dbReference>
<dbReference type="PANTHER" id="PTHR43677:SF4">
    <property type="entry name" value="QUINONE OXIDOREDUCTASE-LIKE PROTEIN 2"/>
    <property type="match status" value="1"/>
</dbReference>
<dbReference type="Gene3D" id="3.40.50.720">
    <property type="entry name" value="NAD(P)-binding Rossmann-like Domain"/>
    <property type="match status" value="1"/>
</dbReference>
<gene>
    <name evidence="2" type="primary">ccr_2</name>
    <name evidence="2" type="ORF">ACRB68_41780</name>
</gene>
<accession>A0A7K0BY34</accession>
<evidence type="ECO:0000313" key="3">
    <source>
        <dbReference type="Proteomes" id="UP000487268"/>
    </source>
</evidence>
<name>A0A7K0BY34_9ACTN</name>